<sequence length="259" mass="29818">MSMSLVEETNKLAIVIPARLESTRIYHKPLITINDSMLVEYAIRAAKACVYKPTIILTSESDEVFSSLSCQRDVSFFVTSRYPLTGTERAAELLGHTDHDVYLLLPCDIFPISGKLLDSMFDIYLKKKHPFMCLATKLRPDEFDSYDDVKIIVDDDHFAMNFIREIPANILNNLDFHPVMLKQLGVYIYSRAVLTRFAESTQDIFEIVYSNESYRFLHKKEKMKIILTDNELYSINTPADILKLSQRGYDVQYTKGKGN</sequence>
<keyword evidence="3" id="KW-0448">Lipopolysaccharide biosynthesis</keyword>
<dbReference type="InterPro" id="IPR003329">
    <property type="entry name" value="Cytidylyl_trans"/>
</dbReference>
<gene>
    <name evidence="4" type="ORF">FCN80_19350</name>
</gene>
<dbReference type="SUPFAM" id="SSF53448">
    <property type="entry name" value="Nucleotide-diphospho-sugar transferases"/>
    <property type="match status" value="1"/>
</dbReference>
<keyword evidence="1" id="KW-0808">Transferase</keyword>
<evidence type="ECO:0000256" key="3">
    <source>
        <dbReference type="ARBA" id="ARBA00022985"/>
    </source>
</evidence>
<dbReference type="EMBL" id="SZPQ01000033">
    <property type="protein sequence ID" value="TKI04120.1"/>
    <property type="molecule type" value="Genomic_DNA"/>
</dbReference>
<reference evidence="4 5" key="1">
    <citation type="submission" date="2019-04" db="EMBL/GenBank/DDBJ databases">
        <authorList>
            <person name="Li M."/>
            <person name="Gao C."/>
        </authorList>
    </citation>
    <scope>NUCLEOTIDE SEQUENCE [LARGE SCALE GENOMIC DNA]</scope>
    <source>
        <strain evidence="4 5">BGMRC 2031</strain>
    </source>
</reference>
<dbReference type="PANTHER" id="PTHR42866:SF2">
    <property type="entry name" value="3-DEOXY-MANNO-OCTULOSONATE CYTIDYLYLTRANSFERASE, MITOCHONDRIAL"/>
    <property type="match status" value="1"/>
</dbReference>
<keyword evidence="2" id="KW-0548">Nucleotidyltransferase</keyword>
<dbReference type="InterPro" id="IPR029044">
    <property type="entry name" value="Nucleotide-diphossugar_trans"/>
</dbReference>
<dbReference type="Gene3D" id="3.90.550.10">
    <property type="entry name" value="Spore Coat Polysaccharide Biosynthesis Protein SpsA, Chain A"/>
    <property type="match status" value="1"/>
</dbReference>
<dbReference type="Pfam" id="PF02348">
    <property type="entry name" value="CTP_transf_3"/>
    <property type="match status" value="1"/>
</dbReference>
<evidence type="ECO:0000256" key="1">
    <source>
        <dbReference type="ARBA" id="ARBA00022679"/>
    </source>
</evidence>
<protein>
    <recommendedName>
        <fullName evidence="6">3-deoxy-manno-octulosonate cytidylyltransferase (CMP-KDO synthetase)</fullName>
    </recommendedName>
</protein>
<evidence type="ECO:0000256" key="2">
    <source>
        <dbReference type="ARBA" id="ARBA00022695"/>
    </source>
</evidence>
<evidence type="ECO:0008006" key="6">
    <source>
        <dbReference type="Google" id="ProtNLM"/>
    </source>
</evidence>
<dbReference type="Proteomes" id="UP000305202">
    <property type="component" value="Unassembled WGS sequence"/>
</dbReference>
<evidence type="ECO:0000313" key="5">
    <source>
        <dbReference type="Proteomes" id="UP000305202"/>
    </source>
</evidence>
<evidence type="ECO:0000313" key="4">
    <source>
        <dbReference type="EMBL" id="TKI04120.1"/>
    </source>
</evidence>
<proteinExistence type="predicted"/>
<comment type="caution">
    <text evidence="4">The sequence shown here is derived from an EMBL/GenBank/DDBJ whole genome shotgun (WGS) entry which is preliminary data.</text>
</comment>
<dbReference type="PANTHER" id="PTHR42866">
    <property type="entry name" value="3-DEOXY-MANNO-OCTULOSONATE CYTIDYLYLTRANSFERASE"/>
    <property type="match status" value="1"/>
</dbReference>
<accession>A0ABY2SGS2</accession>
<keyword evidence="5" id="KW-1185">Reference proteome</keyword>
<name>A0ABY2SGS2_9HYPH</name>
<organism evidence="4 5">
    <name type="scientific">Martelella alba</name>
    <dbReference type="NCBI Taxonomy" id="2590451"/>
    <lineage>
        <taxon>Bacteria</taxon>
        <taxon>Pseudomonadati</taxon>
        <taxon>Pseudomonadota</taxon>
        <taxon>Alphaproteobacteria</taxon>
        <taxon>Hyphomicrobiales</taxon>
        <taxon>Aurantimonadaceae</taxon>
        <taxon>Martelella</taxon>
    </lineage>
</organism>